<gene>
    <name evidence="1" type="ORF">BDN72DRAFT_774783</name>
</gene>
<protein>
    <submittedName>
        <fullName evidence="1">Glycoside hydrolase family 3 protein</fullName>
    </submittedName>
</protein>
<reference evidence="1 2" key="1">
    <citation type="journal article" date="2019" name="Nat. Ecol. Evol.">
        <title>Megaphylogeny resolves global patterns of mushroom evolution.</title>
        <authorList>
            <person name="Varga T."/>
            <person name="Krizsan K."/>
            <person name="Foldi C."/>
            <person name="Dima B."/>
            <person name="Sanchez-Garcia M."/>
            <person name="Sanchez-Ramirez S."/>
            <person name="Szollosi G.J."/>
            <person name="Szarkandi J.G."/>
            <person name="Papp V."/>
            <person name="Albert L."/>
            <person name="Andreopoulos W."/>
            <person name="Angelini C."/>
            <person name="Antonin V."/>
            <person name="Barry K.W."/>
            <person name="Bougher N.L."/>
            <person name="Buchanan P."/>
            <person name="Buyck B."/>
            <person name="Bense V."/>
            <person name="Catcheside P."/>
            <person name="Chovatia M."/>
            <person name="Cooper J."/>
            <person name="Damon W."/>
            <person name="Desjardin D."/>
            <person name="Finy P."/>
            <person name="Geml J."/>
            <person name="Haridas S."/>
            <person name="Hughes K."/>
            <person name="Justo A."/>
            <person name="Karasinski D."/>
            <person name="Kautmanova I."/>
            <person name="Kiss B."/>
            <person name="Kocsube S."/>
            <person name="Kotiranta H."/>
            <person name="LaButti K.M."/>
            <person name="Lechner B.E."/>
            <person name="Liimatainen K."/>
            <person name="Lipzen A."/>
            <person name="Lukacs Z."/>
            <person name="Mihaltcheva S."/>
            <person name="Morgado L.N."/>
            <person name="Niskanen T."/>
            <person name="Noordeloos M.E."/>
            <person name="Ohm R.A."/>
            <person name="Ortiz-Santana B."/>
            <person name="Ovrebo C."/>
            <person name="Racz N."/>
            <person name="Riley R."/>
            <person name="Savchenko A."/>
            <person name="Shiryaev A."/>
            <person name="Soop K."/>
            <person name="Spirin V."/>
            <person name="Szebenyi C."/>
            <person name="Tomsovsky M."/>
            <person name="Tulloss R.E."/>
            <person name="Uehling J."/>
            <person name="Grigoriev I.V."/>
            <person name="Vagvolgyi C."/>
            <person name="Papp T."/>
            <person name="Martin F.M."/>
            <person name="Miettinen O."/>
            <person name="Hibbett D.S."/>
            <person name="Nagy L.G."/>
        </authorList>
    </citation>
    <scope>NUCLEOTIDE SEQUENCE [LARGE SCALE GENOMIC DNA]</scope>
    <source>
        <strain evidence="1 2">NL-1719</strain>
    </source>
</reference>
<proteinExistence type="predicted"/>
<organism evidence="1 2">
    <name type="scientific">Pluteus cervinus</name>
    <dbReference type="NCBI Taxonomy" id="181527"/>
    <lineage>
        <taxon>Eukaryota</taxon>
        <taxon>Fungi</taxon>
        <taxon>Dikarya</taxon>
        <taxon>Basidiomycota</taxon>
        <taxon>Agaricomycotina</taxon>
        <taxon>Agaricomycetes</taxon>
        <taxon>Agaricomycetidae</taxon>
        <taxon>Agaricales</taxon>
        <taxon>Pluteineae</taxon>
        <taxon>Pluteaceae</taxon>
        <taxon>Pluteus</taxon>
    </lineage>
</organism>
<evidence type="ECO:0000313" key="1">
    <source>
        <dbReference type="EMBL" id="TFK64270.1"/>
    </source>
</evidence>
<evidence type="ECO:0000313" key="2">
    <source>
        <dbReference type="Proteomes" id="UP000308600"/>
    </source>
</evidence>
<keyword evidence="2" id="KW-1185">Reference proteome</keyword>
<sequence length="713" mass="76214">LDEKLGILIGTGQLNSSRRCVGDTYPVSRLGIPALCLNDGPAGLRLSKGVTGFPTGINAAATFSRRLMFERGKAMGEEFRGKGVHVFLGPALDIMRNPKAGRAWESFGADPYLNGEGAYFTIQGVQSVGVQACMKHLIANNQEHWRYGLTADVDDRTLRELYWYPFERGIEAGVTSVMCAYNRFNGTSSCHNAGLLGQDGILRKSGFRGYVVSDWGATHDSADDNANSGLDMEQPGDWIVIAFGGGNLKSAVKNGDVSQDRLNEMVSRVLAGWLKLGQDQGYPPVNFDSQKPDGSGPRNLNINVRSDEHTALVREIASASAVLLKNAPSTGPNGVKRGLPMDFSQIRSLAIIGQDAGMPNQDCGDLNECNDGTMSIGWGSGSNSLEFIVPPSDAIQSEVNKVNAAGGGLGGQNVTIAKSMSNDLGNGPNAAKGKDVAFVFVNAMSGELGFYTIVVGNMGDRNDLTLWWNGQDLVTKVAAVCSNTIVVVHSVGPVYMPWNTNPNVTAIIYAGAPGEQTGPSIVDVITGRYNPRGRLPFSVADSEAAYGTSIVYNSLGFPEIDYTEKLSIDYRYMDANNFTPRYEFGYGLSYTTFGYSALSLSKISPGPVAATSPTATAVTLSFTIKNTGSVTGTEIAQIYLSFPGSAGEPKMVLRGFEEVGELAPGEERIVQTSLNARDLSVWDVPSQSWQQPSGTFTLYVGASIKDIRLSTVF</sequence>
<accession>A0ACD3AEV0</accession>
<name>A0ACD3AEV0_9AGAR</name>
<dbReference type="EMBL" id="ML208482">
    <property type="protein sequence ID" value="TFK64270.1"/>
    <property type="molecule type" value="Genomic_DNA"/>
</dbReference>
<dbReference type="Proteomes" id="UP000308600">
    <property type="component" value="Unassembled WGS sequence"/>
</dbReference>
<keyword evidence="1" id="KW-0378">Hydrolase</keyword>
<feature type="non-terminal residue" evidence="1">
    <location>
        <position position="1"/>
    </location>
</feature>